<evidence type="ECO:0000313" key="2">
    <source>
        <dbReference type="Proteomes" id="UP000026915"/>
    </source>
</evidence>
<accession>A0A061GMR2</accession>
<sequence>MRPFILYIRKVTRIKLYQAFQPKRTKAHYPVCILQYEIASRFNLTWFLVSYLVTWYELLDLPLLLTRQWKAKAMWRKEERFLSGPSLVASLIL</sequence>
<reference evidence="1 2" key="1">
    <citation type="journal article" date="2013" name="Genome Biol.">
        <title>The genome sequence of the most widely cultivated cacao type and its use to identify candidate genes regulating pod color.</title>
        <authorList>
            <person name="Motamayor J.C."/>
            <person name="Mockaitis K."/>
            <person name="Schmutz J."/>
            <person name="Haiminen N."/>
            <person name="Iii D.L."/>
            <person name="Cornejo O."/>
            <person name="Findley S.D."/>
            <person name="Zheng P."/>
            <person name="Utro F."/>
            <person name="Royaert S."/>
            <person name="Saski C."/>
            <person name="Jenkins J."/>
            <person name="Podicheti R."/>
            <person name="Zhao M."/>
            <person name="Scheffler B.E."/>
            <person name="Stack J.C."/>
            <person name="Feltus F.A."/>
            <person name="Mustiga G.M."/>
            <person name="Amores F."/>
            <person name="Phillips W."/>
            <person name="Marelli J.P."/>
            <person name="May G.D."/>
            <person name="Shapiro H."/>
            <person name="Ma J."/>
            <person name="Bustamante C.D."/>
            <person name="Schnell R.J."/>
            <person name="Main D."/>
            <person name="Gilbert D."/>
            <person name="Parida L."/>
            <person name="Kuhn D.N."/>
        </authorList>
    </citation>
    <scope>NUCLEOTIDE SEQUENCE [LARGE SCALE GENOMIC DNA]</scope>
    <source>
        <strain evidence="2">cv. Matina 1-6</strain>
    </source>
</reference>
<dbReference type="AlphaFoldDB" id="A0A061GMR2"/>
<keyword evidence="2" id="KW-1185">Reference proteome</keyword>
<dbReference type="Proteomes" id="UP000026915">
    <property type="component" value="Chromosome 9"/>
</dbReference>
<dbReference type="Gramene" id="EOY30821">
    <property type="protein sequence ID" value="EOY30821"/>
    <property type="gene ID" value="TCM_037900"/>
</dbReference>
<dbReference type="InParanoid" id="A0A061GMR2"/>
<dbReference type="EMBL" id="CM001887">
    <property type="protein sequence ID" value="EOY30821.1"/>
    <property type="molecule type" value="Genomic_DNA"/>
</dbReference>
<name>A0A061GMR2_THECC</name>
<dbReference type="HOGENOM" id="CLU_2403983_0_0_1"/>
<proteinExistence type="predicted"/>
<gene>
    <name evidence="1" type="ORF">TCM_037900</name>
</gene>
<organism evidence="1 2">
    <name type="scientific">Theobroma cacao</name>
    <name type="common">Cacao</name>
    <name type="synonym">Cocoa</name>
    <dbReference type="NCBI Taxonomy" id="3641"/>
    <lineage>
        <taxon>Eukaryota</taxon>
        <taxon>Viridiplantae</taxon>
        <taxon>Streptophyta</taxon>
        <taxon>Embryophyta</taxon>
        <taxon>Tracheophyta</taxon>
        <taxon>Spermatophyta</taxon>
        <taxon>Magnoliopsida</taxon>
        <taxon>eudicotyledons</taxon>
        <taxon>Gunneridae</taxon>
        <taxon>Pentapetalae</taxon>
        <taxon>rosids</taxon>
        <taxon>malvids</taxon>
        <taxon>Malvales</taxon>
        <taxon>Malvaceae</taxon>
        <taxon>Byttnerioideae</taxon>
        <taxon>Theobroma</taxon>
    </lineage>
</organism>
<protein>
    <submittedName>
        <fullName evidence="1">Uncharacterized protein</fullName>
    </submittedName>
</protein>
<evidence type="ECO:0000313" key="1">
    <source>
        <dbReference type="EMBL" id="EOY30821.1"/>
    </source>
</evidence>